<dbReference type="Gene3D" id="3.30.565.10">
    <property type="entry name" value="Histidine kinase-like ATPase, C-terminal domain"/>
    <property type="match status" value="1"/>
</dbReference>
<proteinExistence type="predicted"/>
<dbReference type="InterPro" id="IPR036890">
    <property type="entry name" value="HATPase_C_sf"/>
</dbReference>
<dbReference type="RefSeq" id="WP_369015733.1">
    <property type="nucleotide sequence ID" value="NZ_JARJBB010000084.1"/>
</dbReference>
<dbReference type="Proteomes" id="UP001221150">
    <property type="component" value="Unassembled WGS sequence"/>
</dbReference>
<dbReference type="PANTHER" id="PTHR35526:SF3">
    <property type="entry name" value="ANTI-SIGMA-F FACTOR RSBW"/>
    <property type="match status" value="1"/>
</dbReference>
<evidence type="ECO:0000313" key="1">
    <source>
        <dbReference type="EMBL" id="MDF3303356.1"/>
    </source>
</evidence>
<dbReference type="InterPro" id="IPR050267">
    <property type="entry name" value="Anti-sigma-factor_SerPK"/>
</dbReference>
<protein>
    <recommendedName>
        <fullName evidence="3">ATP-binding protein</fullName>
    </recommendedName>
</protein>
<gene>
    <name evidence="1" type="ORF">P3H78_33085</name>
</gene>
<feature type="non-terminal residue" evidence="1">
    <location>
        <position position="101"/>
    </location>
</feature>
<accession>A0ABT6AFC5</accession>
<sequence length="101" mass="11093">MPNLPADRNGALAAHEPQFKALFPAKREAIPRVRGRLRARLEEDDLGSIADDVVLICTELMANAILHGCIGFPPGITIKLTVEWSDAQLRVDVRDPSVVRP</sequence>
<name>A0ABT6AFC5_9ACTN</name>
<organism evidence="1 2">
    <name type="scientific">Streptomyces tropicalis</name>
    <dbReference type="NCBI Taxonomy" id="3034234"/>
    <lineage>
        <taxon>Bacteria</taxon>
        <taxon>Bacillati</taxon>
        <taxon>Actinomycetota</taxon>
        <taxon>Actinomycetes</taxon>
        <taxon>Kitasatosporales</taxon>
        <taxon>Streptomycetaceae</taxon>
        <taxon>Streptomyces</taxon>
    </lineage>
</organism>
<comment type="caution">
    <text evidence="1">The sequence shown here is derived from an EMBL/GenBank/DDBJ whole genome shotgun (WGS) entry which is preliminary data.</text>
</comment>
<dbReference type="PANTHER" id="PTHR35526">
    <property type="entry name" value="ANTI-SIGMA-F FACTOR RSBW-RELATED"/>
    <property type="match status" value="1"/>
</dbReference>
<evidence type="ECO:0000313" key="2">
    <source>
        <dbReference type="Proteomes" id="UP001221150"/>
    </source>
</evidence>
<reference evidence="1 2" key="1">
    <citation type="submission" date="2023-03" db="EMBL/GenBank/DDBJ databases">
        <title>Draft genome sequence of Streptomyces sp. K1PA1 isolated from peat swamp forest in Thailand.</title>
        <authorList>
            <person name="Klaysubun C."/>
            <person name="Duangmal K."/>
        </authorList>
    </citation>
    <scope>NUCLEOTIDE SEQUENCE [LARGE SCALE GENOMIC DNA]</scope>
    <source>
        <strain evidence="1 2">K1PA1</strain>
    </source>
</reference>
<evidence type="ECO:0008006" key="3">
    <source>
        <dbReference type="Google" id="ProtNLM"/>
    </source>
</evidence>
<dbReference type="EMBL" id="JARJBB010000084">
    <property type="protein sequence ID" value="MDF3303356.1"/>
    <property type="molecule type" value="Genomic_DNA"/>
</dbReference>
<keyword evidence="2" id="KW-1185">Reference proteome</keyword>